<gene>
    <name evidence="1" type="ORF">LCGC14_1124170</name>
</gene>
<sequence>MTGFFMGDIETNYWLNKPYAISANQKAENAKIIPPKFSMIFFSNFANIIISLRNESKKTIALVDDNRQYFWIQILSLSIIVMNCNLDY</sequence>
<accession>A0A0F9MR04</accession>
<reference evidence="1" key="1">
    <citation type="journal article" date="2015" name="Nature">
        <title>Complex archaea that bridge the gap between prokaryotes and eukaryotes.</title>
        <authorList>
            <person name="Spang A."/>
            <person name="Saw J.H."/>
            <person name="Jorgensen S.L."/>
            <person name="Zaremba-Niedzwiedzka K."/>
            <person name="Martijn J."/>
            <person name="Lind A.E."/>
            <person name="van Eijk R."/>
            <person name="Schleper C."/>
            <person name="Guy L."/>
            <person name="Ettema T.J."/>
        </authorList>
    </citation>
    <scope>NUCLEOTIDE SEQUENCE</scope>
</reference>
<protein>
    <submittedName>
        <fullName evidence="1">Uncharacterized protein</fullName>
    </submittedName>
</protein>
<evidence type="ECO:0000313" key="1">
    <source>
        <dbReference type="EMBL" id="KKN01797.1"/>
    </source>
</evidence>
<name>A0A0F9MR04_9ZZZZ</name>
<dbReference type="AlphaFoldDB" id="A0A0F9MR04"/>
<proteinExistence type="predicted"/>
<comment type="caution">
    <text evidence="1">The sequence shown here is derived from an EMBL/GenBank/DDBJ whole genome shotgun (WGS) entry which is preliminary data.</text>
</comment>
<organism evidence="1">
    <name type="scientific">marine sediment metagenome</name>
    <dbReference type="NCBI Taxonomy" id="412755"/>
    <lineage>
        <taxon>unclassified sequences</taxon>
        <taxon>metagenomes</taxon>
        <taxon>ecological metagenomes</taxon>
    </lineage>
</organism>
<dbReference type="EMBL" id="LAZR01005223">
    <property type="protein sequence ID" value="KKN01797.1"/>
    <property type="molecule type" value="Genomic_DNA"/>
</dbReference>